<dbReference type="NCBIfam" id="TIGR00696">
    <property type="entry name" value="wecG_tagA_cpsF"/>
    <property type="match status" value="1"/>
</dbReference>
<dbReference type="AlphaFoldDB" id="A0A8J3E096"/>
<evidence type="ECO:0000313" key="4">
    <source>
        <dbReference type="Proteomes" id="UP000630142"/>
    </source>
</evidence>
<proteinExistence type="predicted"/>
<dbReference type="PANTHER" id="PTHR34136">
    <property type="match status" value="1"/>
</dbReference>
<dbReference type="CDD" id="cd06533">
    <property type="entry name" value="Glyco_transf_WecG_TagA"/>
    <property type="match status" value="1"/>
</dbReference>
<dbReference type="GO" id="GO:0016758">
    <property type="term" value="F:hexosyltransferase activity"/>
    <property type="evidence" value="ECO:0007669"/>
    <property type="project" value="TreeGrafter"/>
</dbReference>
<dbReference type="RefSeq" id="WP_244641567.1">
    <property type="nucleotide sequence ID" value="NZ_BMZQ01000004.1"/>
</dbReference>
<organism evidence="3 4">
    <name type="scientific">Tianweitania populi</name>
    <dbReference type="NCBI Taxonomy" id="1607949"/>
    <lineage>
        <taxon>Bacteria</taxon>
        <taxon>Pseudomonadati</taxon>
        <taxon>Pseudomonadota</taxon>
        <taxon>Alphaproteobacteria</taxon>
        <taxon>Hyphomicrobiales</taxon>
        <taxon>Phyllobacteriaceae</taxon>
        <taxon>Tianweitania</taxon>
    </lineage>
</organism>
<reference evidence="3" key="2">
    <citation type="submission" date="2020-09" db="EMBL/GenBank/DDBJ databases">
        <authorList>
            <person name="Sun Q."/>
            <person name="Kim S."/>
        </authorList>
    </citation>
    <scope>NUCLEOTIDE SEQUENCE</scope>
    <source>
        <strain evidence="3">KCTC 42249</strain>
    </source>
</reference>
<dbReference type="PANTHER" id="PTHR34136:SF1">
    <property type="entry name" value="UDP-N-ACETYL-D-MANNOSAMINURONIC ACID TRANSFERASE"/>
    <property type="match status" value="1"/>
</dbReference>
<evidence type="ECO:0000256" key="1">
    <source>
        <dbReference type="ARBA" id="ARBA00022676"/>
    </source>
</evidence>
<reference evidence="3" key="1">
    <citation type="journal article" date="2014" name="Int. J. Syst. Evol. Microbiol.">
        <title>Complete genome sequence of Corynebacterium casei LMG S-19264T (=DSM 44701T), isolated from a smear-ripened cheese.</title>
        <authorList>
            <consortium name="US DOE Joint Genome Institute (JGI-PGF)"/>
            <person name="Walter F."/>
            <person name="Albersmeier A."/>
            <person name="Kalinowski J."/>
            <person name="Ruckert C."/>
        </authorList>
    </citation>
    <scope>NUCLEOTIDE SEQUENCE</scope>
    <source>
        <strain evidence="3">KCTC 42249</strain>
    </source>
</reference>
<keyword evidence="4" id="KW-1185">Reference proteome</keyword>
<dbReference type="Proteomes" id="UP000630142">
    <property type="component" value="Unassembled WGS sequence"/>
</dbReference>
<evidence type="ECO:0000256" key="2">
    <source>
        <dbReference type="ARBA" id="ARBA00022679"/>
    </source>
</evidence>
<accession>A0A8J3E096</accession>
<dbReference type="Pfam" id="PF03808">
    <property type="entry name" value="Glyco_tran_WecG"/>
    <property type="match status" value="1"/>
</dbReference>
<name>A0A8J3E096_9HYPH</name>
<sequence length="269" mass="30176">MSETARSGWSEHSLLASRRGEFLASPIHALTMAETMDLAEEAMRLKRPLHHVVVNVAKLVNMRKNAELHEDVSTADVVNVDGKGVLWGARLCGVALPERVSGVDIMTNLFILCEQRGYKPFLLGAEQDVLDSVVERLARNHPKLVIAGARNGYFKPEDEAEVVAEINASGADCLLVAMPTPRKERFTKRHRAELLPSLIMGVGGSFDVYGGKVARAPKFIQAIGLEWLFRVAQEPKRLWRRYYETNTAYAVLLSREVWTSRRRRRNISA</sequence>
<evidence type="ECO:0000313" key="3">
    <source>
        <dbReference type="EMBL" id="GHD21890.1"/>
    </source>
</evidence>
<evidence type="ECO:0008006" key="5">
    <source>
        <dbReference type="Google" id="ProtNLM"/>
    </source>
</evidence>
<comment type="caution">
    <text evidence="3">The sequence shown here is derived from an EMBL/GenBank/DDBJ whole genome shotgun (WGS) entry which is preliminary data.</text>
</comment>
<protein>
    <recommendedName>
        <fullName evidence="5">Glycosyltransferase</fullName>
    </recommendedName>
</protein>
<dbReference type="InterPro" id="IPR004629">
    <property type="entry name" value="WecG_TagA_CpsF"/>
</dbReference>
<gene>
    <name evidence="3" type="ORF">GCM10016234_35640</name>
</gene>
<keyword evidence="1" id="KW-0328">Glycosyltransferase</keyword>
<dbReference type="EMBL" id="BMZQ01000004">
    <property type="protein sequence ID" value="GHD21890.1"/>
    <property type="molecule type" value="Genomic_DNA"/>
</dbReference>
<keyword evidence="2" id="KW-0808">Transferase</keyword>